<gene>
    <name evidence="3" type="primary">yunB</name>
    <name evidence="2" type="ORF">CNEO2_350001</name>
    <name evidence="3" type="ORF">CQ394_10550</name>
</gene>
<evidence type="ECO:0000313" key="3">
    <source>
        <dbReference type="EMBL" id="PEG32108.1"/>
    </source>
</evidence>
<accession>A0A2A7MLW6</accession>
<dbReference type="RefSeq" id="WP_058296255.1">
    <property type="nucleotide sequence ID" value="NZ_CAKJVD010000009.1"/>
</dbReference>
<protein>
    <submittedName>
        <fullName evidence="2 3">Sporulation protein</fullName>
    </submittedName>
</protein>
<evidence type="ECO:0000256" key="1">
    <source>
        <dbReference type="SAM" id="Phobius"/>
    </source>
</evidence>
<dbReference type="Proteomes" id="UP001189143">
    <property type="component" value="Unassembled WGS sequence"/>
</dbReference>
<proteinExistence type="predicted"/>
<dbReference type="GeneID" id="68878588"/>
<comment type="caution">
    <text evidence="3">The sequence shown here is derived from an EMBL/GenBank/DDBJ whole genome shotgun (WGS) entry which is preliminary data.</text>
</comment>
<dbReference type="STRING" id="137838.GCA_001458595_03598"/>
<reference evidence="3 4" key="1">
    <citation type="submission" date="2017-10" db="EMBL/GenBank/DDBJ databases">
        <title>Effective Description of Clostridium neonatale sp. nov. linked to necrotizing enterocolitis in neonates and a clarification of species assignable to the genus Clostridium (Prazmowski 1880) emend. Lawson and Rainey 2016.</title>
        <authorList>
            <person name="Bernard K."/>
            <person name="Burdz T."/>
            <person name="Wiebe D."/>
            <person name="Balcewich B."/>
            <person name="Alfa M."/>
            <person name="Bernier A.-M."/>
        </authorList>
    </citation>
    <scope>NUCLEOTIDE SEQUENCE [LARGE SCALE GENOMIC DNA]</scope>
    <source>
        <strain evidence="3 4">LCDC99A005</strain>
    </source>
</reference>
<evidence type="ECO:0000313" key="2">
    <source>
        <dbReference type="EMBL" id="CAI3606424.1"/>
    </source>
</evidence>
<name>A0A2A7MLW6_9CLOT</name>
<dbReference type="Proteomes" id="UP000220840">
    <property type="component" value="Unassembled WGS sequence"/>
</dbReference>
<feature type="transmembrane region" description="Helical" evidence="1">
    <location>
        <begin position="12"/>
        <end position="33"/>
    </location>
</feature>
<keyword evidence="1" id="KW-0472">Membrane</keyword>
<organism evidence="3 4">
    <name type="scientific">Clostridium neonatale</name>
    <dbReference type="NCBI Taxonomy" id="137838"/>
    <lineage>
        <taxon>Bacteria</taxon>
        <taxon>Bacillati</taxon>
        <taxon>Bacillota</taxon>
        <taxon>Clostridia</taxon>
        <taxon>Eubacteriales</taxon>
        <taxon>Clostridiaceae</taxon>
        <taxon>Clostridium</taxon>
    </lineage>
</organism>
<dbReference type="AlphaFoldDB" id="A0A2A7MLW6"/>
<dbReference type="OrthoDB" id="1649278at2"/>
<keyword evidence="1" id="KW-0812">Transmembrane</keyword>
<dbReference type="EMBL" id="CAMTCP010000232">
    <property type="protein sequence ID" value="CAI3606424.1"/>
    <property type="molecule type" value="Genomic_DNA"/>
</dbReference>
<keyword evidence="4" id="KW-1185">Reference proteome</keyword>
<sequence length="218" mass="24923">MEYYTRRKSRKYLPLLLFIIIIIIILNTTLAFFDKRVMPSVIQISEVMAKTQTLNIINETSLRILNKEFKYNEMINVEKDDNGKIVLIQSDTGKLNYIASRLSSECNKSLADMSNNKIKVPLGWITEKSLFYNLGPKISMEVEPIGNVVVTYESKFESAGINQTRHKIYLNVNGKVRIKLPIKSTEIDVNTQVPVCDTIIVGEVPNMAIYPKENEESK</sequence>
<keyword evidence="1" id="KW-1133">Transmembrane helix</keyword>
<dbReference type="NCBIfam" id="TIGR02832">
    <property type="entry name" value="spo_yunB"/>
    <property type="match status" value="1"/>
</dbReference>
<evidence type="ECO:0000313" key="4">
    <source>
        <dbReference type="Proteomes" id="UP000220840"/>
    </source>
</evidence>
<reference evidence="2" key="2">
    <citation type="submission" date="2022-10" db="EMBL/GenBank/DDBJ databases">
        <authorList>
            <person name="Aires J."/>
            <person name="Mesa V."/>
        </authorList>
    </citation>
    <scope>NUCLEOTIDE SEQUENCE</scope>
    <source>
        <strain evidence="2">Clostridium neonatale JD116</strain>
    </source>
</reference>
<dbReference type="EMBL" id="PDCJ01000001">
    <property type="protein sequence ID" value="PEG32108.1"/>
    <property type="molecule type" value="Genomic_DNA"/>
</dbReference>
<dbReference type="Pfam" id="PF09560">
    <property type="entry name" value="Spore_YunB"/>
    <property type="match status" value="1"/>
</dbReference>
<dbReference type="InterPro" id="IPR014197">
    <property type="entry name" value="Sporulation_prot_YunB"/>
</dbReference>
<dbReference type="PIRSF" id="PIRSF021383">
    <property type="entry name" value="YunB"/>
    <property type="match status" value="1"/>
</dbReference>